<proteinExistence type="predicted"/>
<feature type="region of interest" description="Disordered" evidence="1">
    <location>
        <begin position="55"/>
        <end position="97"/>
    </location>
</feature>
<feature type="compositionally biased region" description="Basic and acidic residues" evidence="1">
    <location>
        <begin position="88"/>
        <end position="97"/>
    </location>
</feature>
<comment type="caution">
    <text evidence="2">The sequence shown here is derived from an EMBL/GenBank/DDBJ whole genome shotgun (WGS) entry which is preliminary data.</text>
</comment>
<organism evidence="2 3">
    <name type="scientific">Rhodococcus opacus M213</name>
    <dbReference type="NCBI Taxonomy" id="1129896"/>
    <lineage>
        <taxon>Bacteria</taxon>
        <taxon>Bacillati</taxon>
        <taxon>Actinomycetota</taxon>
        <taxon>Actinomycetes</taxon>
        <taxon>Mycobacteriales</taxon>
        <taxon>Nocardiaceae</taxon>
        <taxon>Rhodococcus</taxon>
    </lineage>
</organism>
<name>K8XLN4_RHOOP</name>
<dbReference type="Proteomes" id="UP000005951">
    <property type="component" value="Unassembled WGS sequence"/>
</dbReference>
<reference evidence="2 3" key="1">
    <citation type="journal article" date="2013" name="Genome Announc.">
        <title>Draft Genome Sequence of Rhodococcus opacus Strain M213 Shows a Diverse Catabolic Potential.</title>
        <authorList>
            <person name="Pathak A."/>
            <person name="Green S.J."/>
            <person name="Ogram A."/>
            <person name="Chauhan A."/>
        </authorList>
    </citation>
    <scope>NUCLEOTIDE SEQUENCE [LARGE SCALE GENOMIC DNA]</scope>
    <source>
        <strain evidence="2 3">M213</strain>
    </source>
</reference>
<dbReference type="EMBL" id="AJYC02000127">
    <property type="protein sequence ID" value="EKT77960.1"/>
    <property type="molecule type" value="Genomic_DNA"/>
</dbReference>
<accession>K8XLN4</accession>
<evidence type="ECO:0000256" key="1">
    <source>
        <dbReference type="SAM" id="MobiDB-lite"/>
    </source>
</evidence>
<protein>
    <submittedName>
        <fullName evidence="2">Transposase</fullName>
    </submittedName>
</protein>
<dbReference type="AlphaFoldDB" id="K8XLN4"/>
<gene>
    <name evidence="2" type="ORF">WSS_A34967</name>
</gene>
<sequence>MIAVGRWRMDPKTQAYVARKRAFGHSNPEILRCLKRFIAREILYLLKDCDRVTRQSHRPLDTPKGVNGTPYTSKESADVPGVGCAPFARDRRNMTTR</sequence>
<evidence type="ECO:0000313" key="2">
    <source>
        <dbReference type="EMBL" id="EKT77960.1"/>
    </source>
</evidence>
<evidence type="ECO:0000313" key="3">
    <source>
        <dbReference type="Proteomes" id="UP000005951"/>
    </source>
</evidence>